<dbReference type="Proteomes" id="UP000186878">
    <property type="component" value="Unassembled WGS sequence"/>
</dbReference>
<organism evidence="1 2">
    <name type="scientific">Salinicola socius</name>
    <dbReference type="NCBI Taxonomy" id="404433"/>
    <lineage>
        <taxon>Bacteria</taxon>
        <taxon>Pseudomonadati</taxon>
        <taxon>Pseudomonadota</taxon>
        <taxon>Gammaproteobacteria</taxon>
        <taxon>Oceanospirillales</taxon>
        <taxon>Halomonadaceae</taxon>
        <taxon>Salinicola</taxon>
    </lineage>
</organism>
<dbReference type="STRING" id="404433.BTW07_06095"/>
<gene>
    <name evidence="1" type="ORF">BTW07_06095</name>
</gene>
<name>A0A1Q8SUQ9_9GAMM</name>
<comment type="caution">
    <text evidence="1">The sequence shown here is derived from an EMBL/GenBank/DDBJ whole genome shotgun (WGS) entry which is preliminary data.</text>
</comment>
<keyword evidence="2" id="KW-1185">Reference proteome</keyword>
<dbReference type="AlphaFoldDB" id="A0A1Q8SUQ9"/>
<accession>A0A1Q8SUQ9</accession>
<evidence type="ECO:0000313" key="1">
    <source>
        <dbReference type="EMBL" id="OLO05174.1"/>
    </source>
</evidence>
<protein>
    <submittedName>
        <fullName evidence="1">Uncharacterized protein</fullName>
    </submittedName>
</protein>
<proteinExistence type="predicted"/>
<reference evidence="1 2" key="1">
    <citation type="submission" date="2016-12" db="EMBL/GenBank/DDBJ databases">
        <title>Draft genome sequences of strains Salinicola socius SMB35, Salinicola sp. MH3R3-1 and Chromohalobacter sp. SMB17 from the Verkhnekamsk potash mining region of Russia.</title>
        <authorList>
            <person name="Mavrodi D.V."/>
            <person name="Olsson B.E."/>
            <person name="Korsakova E.S."/>
            <person name="Pyankova A."/>
            <person name="Mavrodi O.V."/>
            <person name="Plotnikova E.G."/>
        </authorList>
    </citation>
    <scope>NUCLEOTIDE SEQUENCE [LARGE SCALE GENOMIC DNA]</scope>
    <source>
        <strain evidence="1 2">SMB35</strain>
    </source>
</reference>
<sequence length="74" mass="8017">MKTDRAGVPVYAVSMSILTGLAHQPIFNAVWASAGSFQTVPSASIDARRAIRIAGVIARREALFIRLHKRTPPC</sequence>
<evidence type="ECO:0000313" key="2">
    <source>
        <dbReference type="Proteomes" id="UP000186878"/>
    </source>
</evidence>
<dbReference type="EMBL" id="MSDO01000005">
    <property type="protein sequence ID" value="OLO05174.1"/>
    <property type="molecule type" value="Genomic_DNA"/>
</dbReference>